<dbReference type="InterPro" id="IPR010982">
    <property type="entry name" value="Lambda_DNA-bd_dom_sf"/>
</dbReference>
<accession>A0A810KXQ3</accession>
<name>A0A810KXQ3_9ACTN</name>
<dbReference type="SUPFAM" id="SSF47413">
    <property type="entry name" value="lambda repressor-like DNA-binding domains"/>
    <property type="match status" value="1"/>
</dbReference>
<evidence type="ECO:0000313" key="3">
    <source>
        <dbReference type="Proteomes" id="UP000680750"/>
    </source>
</evidence>
<dbReference type="CDD" id="cd00093">
    <property type="entry name" value="HTH_XRE"/>
    <property type="match status" value="1"/>
</dbReference>
<evidence type="ECO:0000313" key="2">
    <source>
        <dbReference type="EMBL" id="BCJ27697.1"/>
    </source>
</evidence>
<dbReference type="SMART" id="SM00530">
    <property type="entry name" value="HTH_XRE"/>
    <property type="match status" value="1"/>
</dbReference>
<dbReference type="Gene3D" id="1.10.260.40">
    <property type="entry name" value="lambda repressor-like DNA-binding domains"/>
    <property type="match status" value="1"/>
</dbReference>
<dbReference type="Pfam" id="PF01381">
    <property type="entry name" value="HTH_3"/>
    <property type="match status" value="1"/>
</dbReference>
<dbReference type="KEGG" id="aser:Asera_18050"/>
<sequence length="207" mass="23569">MSAWGTEKSRQSKGHPDGVVCWATARPRPSVTAFVAGIVRRVRRLGRASQRELADVVGLSPSVIGRIETGSYRLSVEVFDRILATVGLHLSVLDDEGRLVLPMQVWDDTRDGAGRRYPAHLDTILDPVAGEWWGDIYGLARPPETFHRDPQRREAQRRRSQWEVRVAQYRFDPPPPDPLHDPGWQHRTAWRRGAWADARIRRCGGIR</sequence>
<dbReference type="OrthoDB" id="3403264at2"/>
<dbReference type="Proteomes" id="UP000680750">
    <property type="component" value="Chromosome"/>
</dbReference>
<dbReference type="PROSITE" id="PS50943">
    <property type="entry name" value="HTH_CROC1"/>
    <property type="match status" value="1"/>
</dbReference>
<keyword evidence="3" id="KW-1185">Reference proteome</keyword>
<dbReference type="RefSeq" id="WP_084131612.1">
    <property type="nucleotide sequence ID" value="NZ_AP023354.1"/>
</dbReference>
<evidence type="ECO:0000259" key="1">
    <source>
        <dbReference type="PROSITE" id="PS50943"/>
    </source>
</evidence>
<dbReference type="GO" id="GO:0003677">
    <property type="term" value="F:DNA binding"/>
    <property type="evidence" value="ECO:0007669"/>
    <property type="project" value="InterPro"/>
</dbReference>
<gene>
    <name evidence="2" type="ORF">Asera_18050</name>
</gene>
<dbReference type="InterPro" id="IPR001387">
    <property type="entry name" value="Cro/C1-type_HTH"/>
</dbReference>
<reference evidence="2" key="1">
    <citation type="submission" date="2020-08" db="EMBL/GenBank/DDBJ databases">
        <title>Whole genome shotgun sequence of Actinocatenispora sera NBRC 101916.</title>
        <authorList>
            <person name="Komaki H."/>
            <person name="Tamura T."/>
        </authorList>
    </citation>
    <scope>NUCLEOTIDE SEQUENCE</scope>
    <source>
        <strain evidence="2">NBRC 101916</strain>
    </source>
</reference>
<dbReference type="EMBL" id="AP023354">
    <property type="protein sequence ID" value="BCJ27697.1"/>
    <property type="molecule type" value="Genomic_DNA"/>
</dbReference>
<dbReference type="AlphaFoldDB" id="A0A810KXQ3"/>
<proteinExistence type="predicted"/>
<organism evidence="2 3">
    <name type="scientific">Actinocatenispora sera</name>
    <dbReference type="NCBI Taxonomy" id="390989"/>
    <lineage>
        <taxon>Bacteria</taxon>
        <taxon>Bacillati</taxon>
        <taxon>Actinomycetota</taxon>
        <taxon>Actinomycetes</taxon>
        <taxon>Micromonosporales</taxon>
        <taxon>Micromonosporaceae</taxon>
        <taxon>Actinocatenispora</taxon>
    </lineage>
</organism>
<protein>
    <recommendedName>
        <fullName evidence="1">HTH cro/C1-type domain-containing protein</fullName>
    </recommendedName>
</protein>
<feature type="domain" description="HTH cro/C1-type" evidence="1">
    <location>
        <begin position="49"/>
        <end position="93"/>
    </location>
</feature>